<sequence>PMWIMYCCVAAVGIVCAAFVRRKVLTSEHEETKTGMEAEKANAAQRAAERDERHAQRESKRHSKRASHTNLAGSRGGSRPTTAHTDEVPPPMPSMSTEKFVDAQQARGTASTGLESDNH</sequence>
<dbReference type="AlphaFoldDB" id="A0A4U0UWV7"/>
<feature type="signal peptide" evidence="2">
    <location>
        <begin position="1"/>
        <end position="17"/>
    </location>
</feature>
<accession>A0A4U0UWV7</accession>
<dbReference type="EMBL" id="NAJP01000035">
    <property type="protein sequence ID" value="TKA40162.1"/>
    <property type="molecule type" value="Genomic_DNA"/>
</dbReference>
<feature type="non-terminal residue" evidence="3">
    <location>
        <position position="1"/>
    </location>
</feature>
<feature type="region of interest" description="Disordered" evidence="1">
    <location>
        <begin position="28"/>
        <end position="119"/>
    </location>
</feature>
<dbReference type="OrthoDB" id="10021397at2759"/>
<name>A0A4U0UWV7_9PEZI</name>
<evidence type="ECO:0000256" key="2">
    <source>
        <dbReference type="SAM" id="SignalP"/>
    </source>
</evidence>
<organism evidence="3 4">
    <name type="scientific">Friedmanniomyces endolithicus</name>
    <dbReference type="NCBI Taxonomy" id="329885"/>
    <lineage>
        <taxon>Eukaryota</taxon>
        <taxon>Fungi</taxon>
        <taxon>Dikarya</taxon>
        <taxon>Ascomycota</taxon>
        <taxon>Pezizomycotina</taxon>
        <taxon>Dothideomycetes</taxon>
        <taxon>Dothideomycetidae</taxon>
        <taxon>Mycosphaerellales</taxon>
        <taxon>Teratosphaeriaceae</taxon>
        <taxon>Friedmanniomyces</taxon>
    </lineage>
</organism>
<feature type="compositionally biased region" description="Basic and acidic residues" evidence="1">
    <location>
        <begin position="28"/>
        <end position="40"/>
    </location>
</feature>
<comment type="caution">
    <text evidence="3">The sequence shown here is derived from an EMBL/GenBank/DDBJ whole genome shotgun (WGS) entry which is preliminary data.</text>
</comment>
<evidence type="ECO:0000313" key="4">
    <source>
        <dbReference type="Proteomes" id="UP000310066"/>
    </source>
</evidence>
<feature type="compositionally biased region" description="Polar residues" evidence="1">
    <location>
        <begin position="106"/>
        <end position="119"/>
    </location>
</feature>
<feature type="compositionally biased region" description="Basic and acidic residues" evidence="1">
    <location>
        <begin position="47"/>
        <end position="58"/>
    </location>
</feature>
<dbReference type="Proteomes" id="UP000310066">
    <property type="component" value="Unassembled WGS sequence"/>
</dbReference>
<feature type="chain" id="PRO_5020534823" evidence="2">
    <location>
        <begin position="18"/>
        <end position="119"/>
    </location>
</feature>
<protein>
    <submittedName>
        <fullName evidence="3">Uncharacterized protein</fullName>
    </submittedName>
</protein>
<gene>
    <name evidence="3" type="ORF">B0A54_08950</name>
</gene>
<reference evidence="3 4" key="1">
    <citation type="submission" date="2017-03" db="EMBL/GenBank/DDBJ databases">
        <title>Genomes of endolithic fungi from Antarctica.</title>
        <authorList>
            <person name="Coleine C."/>
            <person name="Masonjones S."/>
            <person name="Stajich J.E."/>
        </authorList>
    </citation>
    <scope>NUCLEOTIDE SEQUENCE [LARGE SCALE GENOMIC DNA]</scope>
    <source>
        <strain evidence="3 4">CCFEE 5311</strain>
    </source>
</reference>
<evidence type="ECO:0000313" key="3">
    <source>
        <dbReference type="EMBL" id="TKA40162.1"/>
    </source>
</evidence>
<proteinExistence type="predicted"/>
<evidence type="ECO:0000256" key="1">
    <source>
        <dbReference type="SAM" id="MobiDB-lite"/>
    </source>
</evidence>
<keyword evidence="2" id="KW-0732">Signal</keyword>